<comment type="similarity">
    <text evidence="1 9 10">Belongs to the class-I aminoacyl-tRNA synthetase family.</text>
</comment>
<dbReference type="Gene3D" id="3.10.20.590">
    <property type="match status" value="1"/>
</dbReference>
<dbReference type="InterPro" id="IPR002302">
    <property type="entry name" value="Leu-tRNA-ligase"/>
</dbReference>
<evidence type="ECO:0000256" key="8">
    <source>
        <dbReference type="ARBA" id="ARBA00047469"/>
    </source>
</evidence>
<proteinExistence type="inferred from homology"/>
<evidence type="ECO:0000256" key="4">
    <source>
        <dbReference type="ARBA" id="ARBA00022741"/>
    </source>
</evidence>
<dbReference type="FunFam" id="3.40.50.620:FF:000100">
    <property type="entry name" value="probable leucine--tRNA ligase, mitochondrial"/>
    <property type="match status" value="1"/>
</dbReference>
<dbReference type="PANTHER" id="PTHR43740:SF2">
    <property type="entry name" value="LEUCINE--TRNA LIGASE, MITOCHONDRIAL"/>
    <property type="match status" value="1"/>
</dbReference>
<evidence type="ECO:0000256" key="10">
    <source>
        <dbReference type="RuleBase" id="RU363035"/>
    </source>
</evidence>
<dbReference type="InterPro" id="IPR001412">
    <property type="entry name" value="aa-tRNA-synth_I_CS"/>
</dbReference>
<feature type="short sequence motif" description="'HIGH' region" evidence="9">
    <location>
        <begin position="44"/>
        <end position="54"/>
    </location>
</feature>
<accession>A0A7S7NV10</accession>
<name>A0A7S7NV10_PALFE</name>
<evidence type="ECO:0000259" key="14">
    <source>
        <dbReference type="Pfam" id="PF13603"/>
    </source>
</evidence>
<reference evidence="15 16" key="1">
    <citation type="submission" date="2020-10" db="EMBL/GenBank/DDBJ databases">
        <title>Complete genome sequence of Paludibaculum fermentans P105T, a facultatively anaerobic acidobacterium capable of dissimilatory Fe(III) reduction.</title>
        <authorList>
            <person name="Dedysh S.N."/>
            <person name="Beletsky A.V."/>
            <person name="Kulichevskaya I.S."/>
            <person name="Mardanov A.V."/>
            <person name="Ravin N.V."/>
        </authorList>
    </citation>
    <scope>NUCLEOTIDE SEQUENCE [LARGE SCALE GENOMIC DNA]</scope>
    <source>
        <strain evidence="15 16">P105</strain>
    </source>
</reference>
<dbReference type="SUPFAM" id="SSF47323">
    <property type="entry name" value="Anticodon-binding domain of a subclass of class I aminoacyl-tRNA synthetases"/>
    <property type="match status" value="1"/>
</dbReference>
<evidence type="ECO:0000256" key="7">
    <source>
        <dbReference type="ARBA" id="ARBA00023146"/>
    </source>
</evidence>
<keyword evidence="3 9" id="KW-0436">Ligase</keyword>
<keyword evidence="16" id="KW-1185">Reference proteome</keyword>
<dbReference type="GO" id="GO:0004823">
    <property type="term" value="F:leucine-tRNA ligase activity"/>
    <property type="evidence" value="ECO:0007669"/>
    <property type="project" value="UniProtKB-UniRule"/>
</dbReference>
<dbReference type="FunFam" id="1.10.730.10:FF:000011">
    <property type="entry name" value="Leucine--tRNA ligase chloroplastic/mitochondrial"/>
    <property type="match status" value="1"/>
</dbReference>
<dbReference type="CDD" id="cd00812">
    <property type="entry name" value="LeuRS_core"/>
    <property type="match status" value="1"/>
</dbReference>
<evidence type="ECO:0000313" key="16">
    <source>
        <dbReference type="Proteomes" id="UP000593892"/>
    </source>
</evidence>
<dbReference type="InterPro" id="IPR009008">
    <property type="entry name" value="Val/Leu/Ile-tRNA-synth_edit"/>
</dbReference>
<dbReference type="PRINTS" id="PR00985">
    <property type="entry name" value="TRNASYNTHLEU"/>
</dbReference>
<dbReference type="CDD" id="cd07958">
    <property type="entry name" value="Anticodon_Ia_Leu_BEm"/>
    <property type="match status" value="1"/>
</dbReference>
<dbReference type="EMBL" id="CP063849">
    <property type="protein sequence ID" value="QOY89714.1"/>
    <property type="molecule type" value="Genomic_DNA"/>
</dbReference>
<evidence type="ECO:0000313" key="15">
    <source>
        <dbReference type="EMBL" id="QOY89714.1"/>
    </source>
</evidence>
<dbReference type="PANTHER" id="PTHR43740">
    <property type="entry name" value="LEUCYL-TRNA SYNTHETASE"/>
    <property type="match status" value="1"/>
</dbReference>
<dbReference type="GO" id="GO:0002161">
    <property type="term" value="F:aminoacyl-tRNA deacylase activity"/>
    <property type="evidence" value="ECO:0007669"/>
    <property type="project" value="InterPro"/>
</dbReference>
<dbReference type="Proteomes" id="UP000593892">
    <property type="component" value="Chromosome"/>
</dbReference>
<dbReference type="NCBIfam" id="TIGR00396">
    <property type="entry name" value="leuS_bact"/>
    <property type="match status" value="1"/>
</dbReference>
<dbReference type="SUPFAM" id="SSF52374">
    <property type="entry name" value="Nucleotidylyl transferase"/>
    <property type="match status" value="1"/>
</dbReference>
<dbReference type="FunFam" id="3.40.50.620:FF:000003">
    <property type="entry name" value="Leucine--tRNA ligase"/>
    <property type="match status" value="1"/>
</dbReference>
<dbReference type="GO" id="GO:0005524">
    <property type="term" value="F:ATP binding"/>
    <property type="evidence" value="ECO:0007669"/>
    <property type="project" value="UniProtKB-UniRule"/>
</dbReference>
<evidence type="ECO:0000259" key="12">
    <source>
        <dbReference type="Pfam" id="PF08264"/>
    </source>
</evidence>
<feature type="short sequence motif" description="'KMSKS' region" evidence="9">
    <location>
        <begin position="579"/>
        <end position="583"/>
    </location>
</feature>
<comment type="subcellular location">
    <subcellularLocation>
        <location evidence="9">Cytoplasm</location>
    </subcellularLocation>
</comment>
<evidence type="ECO:0000256" key="3">
    <source>
        <dbReference type="ARBA" id="ARBA00022598"/>
    </source>
</evidence>
<protein>
    <recommendedName>
        <fullName evidence="9">Leucine--tRNA ligase</fullName>
        <ecNumber evidence="9">6.1.1.4</ecNumber>
    </recommendedName>
    <alternativeName>
        <fullName evidence="9">Leucyl-tRNA synthetase</fullName>
        <shortName evidence="9">LeuRS</shortName>
    </alternativeName>
</protein>
<feature type="domain" description="Methionyl/Leucyl tRNA synthetase" evidence="13">
    <location>
        <begin position="38"/>
        <end position="178"/>
    </location>
</feature>
<evidence type="ECO:0000259" key="13">
    <source>
        <dbReference type="Pfam" id="PF09334"/>
    </source>
</evidence>
<dbReference type="RefSeq" id="WP_194451376.1">
    <property type="nucleotide sequence ID" value="NZ_CP063849.1"/>
</dbReference>
<dbReference type="Gene3D" id="3.40.50.620">
    <property type="entry name" value="HUPs"/>
    <property type="match status" value="2"/>
</dbReference>
<feature type="domain" description="Aminoacyl-tRNA synthetase class Ia" evidence="11">
    <location>
        <begin position="418"/>
        <end position="618"/>
    </location>
</feature>
<dbReference type="InterPro" id="IPR009080">
    <property type="entry name" value="tRNAsynth_Ia_anticodon-bd"/>
</dbReference>
<keyword evidence="7 9" id="KW-0030">Aminoacyl-tRNA synthetase</keyword>
<dbReference type="SUPFAM" id="SSF50677">
    <property type="entry name" value="ValRS/IleRS/LeuRS editing domain"/>
    <property type="match status" value="1"/>
</dbReference>
<evidence type="ECO:0000256" key="2">
    <source>
        <dbReference type="ARBA" id="ARBA00022490"/>
    </source>
</evidence>
<evidence type="ECO:0000256" key="5">
    <source>
        <dbReference type="ARBA" id="ARBA00022840"/>
    </source>
</evidence>
<dbReference type="InterPro" id="IPR025709">
    <property type="entry name" value="Leu_tRNA-synth_edit"/>
</dbReference>
<dbReference type="EC" id="6.1.1.4" evidence="9"/>
<evidence type="ECO:0000256" key="6">
    <source>
        <dbReference type="ARBA" id="ARBA00022917"/>
    </source>
</evidence>
<dbReference type="InterPro" id="IPR014729">
    <property type="entry name" value="Rossmann-like_a/b/a_fold"/>
</dbReference>
<dbReference type="InterPro" id="IPR013155">
    <property type="entry name" value="M/V/L/I-tRNA-synth_anticd-bd"/>
</dbReference>
<dbReference type="AlphaFoldDB" id="A0A7S7NV10"/>
<gene>
    <name evidence="9" type="primary">leuS</name>
    <name evidence="15" type="ORF">IRI77_07110</name>
</gene>
<dbReference type="InterPro" id="IPR002300">
    <property type="entry name" value="aa-tRNA-synth_Ia"/>
</dbReference>
<dbReference type="Pfam" id="PF09334">
    <property type="entry name" value="tRNA-synt_1g"/>
    <property type="match status" value="1"/>
</dbReference>
<evidence type="ECO:0000259" key="11">
    <source>
        <dbReference type="Pfam" id="PF00133"/>
    </source>
</evidence>
<dbReference type="KEGG" id="pfer:IRI77_07110"/>
<feature type="binding site" evidence="9">
    <location>
        <position position="582"/>
    </location>
    <ligand>
        <name>ATP</name>
        <dbReference type="ChEBI" id="CHEBI:30616"/>
    </ligand>
</feature>
<dbReference type="PROSITE" id="PS00178">
    <property type="entry name" value="AA_TRNA_LIGASE_I"/>
    <property type="match status" value="1"/>
</dbReference>
<dbReference type="Gene3D" id="1.10.730.10">
    <property type="entry name" value="Isoleucyl-tRNA Synthetase, Domain 1"/>
    <property type="match status" value="1"/>
</dbReference>
<feature type="domain" description="Methionyl/Valyl/Leucyl/Isoleucyl-tRNA synthetase anticodon-binding" evidence="12">
    <location>
        <begin position="651"/>
        <end position="773"/>
    </location>
</feature>
<dbReference type="Pfam" id="PF13603">
    <property type="entry name" value="tRNA-synt_1_2"/>
    <property type="match status" value="1"/>
</dbReference>
<sequence length="812" mass="91876">MPEKPYNHQEIELNWSQRWTADPELYKAVNDGTKPRYYVLEMLPYPSGRLHMGHVRNYSIGDTLARYQWMRGFDVLHPMGWDAFGLPAENAAIKNNRHPSEWTHSNIAHMKKQLLRMGFAYDWDREVSTCEPEYYRWNQWFFLRMMERDLAYRKVSLVNWCPECATVLANEQVENGCCWRHETTPVEQRELVQWFLRITAYAEQLLDDMKQIEAGWPSQVLTMQRNWIGRSQGTEVDFGLAGTDQKIRVFTTRVDTIYGATCVILAPEHPLSKQLCEGALAVQLKAMVDDQSRKDPENLVKEGFFTGHYAVNPYNGATVPIWIANFVLWGYGTGAIMAVPAHDERDFEFCTKYGISIVPVIRPVDGPLAIIATEPFTEYGIVENSGEWSGLPSADARKLMSARAKENGFGEAAITYRLKDWGVSRQRYWGTPIPVVHCPACGVVPVPDDQLPVLLPSDVELTGQGKSPLANHPSFLNTTCPKCGGPAQRETDTMDTFVDSSWYFFRYVDPKNDKLPFTPETVQPWFPVDQYIGGVTHAILHLLYSRFWCKVMRDIGLVKVDEPFKNLFTQGMVQLNGQTMSKSKGNIVDPDEMVEKYGADTCRLFTLFAAPPEKNMDWNESSVEGQYRFLTRLFKWVTRNADATEGSGETDAQALRKLHQTIRKITSDFDNRWHFNTSIAALMELLNALQAAEAGMSPAVRQEVAAKLTLLIAPFAPYAAEELWATIGRTGPVFRQSWPAFDPELAKEEALEIPVQVNGKLRGRITAAHGSTKEEQEALALADEKVLAFIAGRPIVKVITLPGKLVNIVIKG</sequence>
<dbReference type="GO" id="GO:0005829">
    <property type="term" value="C:cytosol"/>
    <property type="evidence" value="ECO:0007669"/>
    <property type="project" value="TreeGrafter"/>
</dbReference>
<dbReference type="Pfam" id="PF00133">
    <property type="entry name" value="tRNA-synt_1"/>
    <property type="match status" value="1"/>
</dbReference>
<comment type="catalytic activity">
    <reaction evidence="8 9">
        <text>tRNA(Leu) + L-leucine + ATP = L-leucyl-tRNA(Leu) + AMP + diphosphate</text>
        <dbReference type="Rhea" id="RHEA:11688"/>
        <dbReference type="Rhea" id="RHEA-COMP:9613"/>
        <dbReference type="Rhea" id="RHEA-COMP:9622"/>
        <dbReference type="ChEBI" id="CHEBI:30616"/>
        <dbReference type="ChEBI" id="CHEBI:33019"/>
        <dbReference type="ChEBI" id="CHEBI:57427"/>
        <dbReference type="ChEBI" id="CHEBI:78442"/>
        <dbReference type="ChEBI" id="CHEBI:78494"/>
        <dbReference type="ChEBI" id="CHEBI:456215"/>
        <dbReference type="EC" id="6.1.1.4"/>
    </reaction>
</comment>
<organism evidence="15 16">
    <name type="scientific">Paludibaculum fermentans</name>
    <dbReference type="NCBI Taxonomy" id="1473598"/>
    <lineage>
        <taxon>Bacteria</taxon>
        <taxon>Pseudomonadati</taxon>
        <taxon>Acidobacteriota</taxon>
        <taxon>Terriglobia</taxon>
        <taxon>Bryobacterales</taxon>
        <taxon>Bryobacteraceae</taxon>
        <taxon>Paludibaculum</taxon>
    </lineage>
</organism>
<dbReference type="Pfam" id="PF08264">
    <property type="entry name" value="Anticodon_1"/>
    <property type="match status" value="1"/>
</dbReference>
<dbReference type="InterPro" id="IPR015413">
    <property type="entry name" value="Methionyl/Leucyl_tRNA_Synth"/>
</dbReference>
<keyword evidence="4 9" id="KW-0547">Nucleotide-binding</keyword>
<keyword evidence="5 9" id="KW-0067">ATP-binding</keyword>
<evidence type="ECO:0000256" key="9">
    <source>
        <dbReference type="HAMAP-Rule" id="MF_00049"/>
    </source>
</evidence>
<feature type="domain" description="Leucyl-tRNA synthetase editing" evidence="14">
    <location>
        <begin position="225"/>
        <end position="402"/>
    </location>
</feature>
<keyword evidence="6 9" id="KW-0648">Protein biosynthesis</keyword>
<dbReference type="HAMAP" id="MF_00049_B">
    <property type="entry name" value="Leu_tRNA_synth_B"/>
    <property type="match status" value="1"/>
</dbReference>
<keyword evidence="2 9" id="KW-0963">Cytoplasm</keyword>
<dbReference type="GO" id="GO:0006429">
    <property type="term" value="P:leucyl-tRNA aminoacylation"/>
    <property type="evidence" value="ECO:0007669"/>
    <property type="project" value="UniProtKB-UniRule"/>
</dbReference>
<evidence type="ECO:0000256" key="1">
    <source>
        <dbReference type="ARBA" id="ARBA00005594"/>
    </source>
</evidence>